<dbReference type="EMBL" id="ACJN02000003">
    <property type="protein sequence ID" value="EFI33647.1"/>
    <property type="molecule type" value="Genomic_DNA"/>
</dbReference>
<dbReference type="InterPro" id="IPR052020">
    <property type="entry name" value="Cyclic_di-GMP/3'3'-cGAMP_PDE"/>
</dbReference>
<dbReference type="SMART" id="SM00448">
    <property type="entry name" value="REC"/>
    <property type="match status" value="1"/>
</dbReference>
<dbReference type="eggNOG" id="COG3437">
    <property type="taxonomic scope" value="Bacteria"/>
</dbReference>
<evidence type="ECO:0000259" key="2">
    <source>
        <dbReference type="PROSITE" id="PS50110"/>
    </source>
</evidence>
<dbReference type="PANTHER" id="PTHR45228:SF8">
    <property type="entry name" value="TWO-COMPONENT RESPONSE REGULATOR-RELATED"/>
    <property type="match status" value="1"/>
</dbReference>
<organism evidence="4 5">
    <name type="scientific">Desulfonatronospira thiodismutans ASO3-1</name>
    <dbReference type="NCBI Taxonomy" id="555779"/>
    <lineage>
        <taxon>Bacteria</taxon>
        <taxon>Pseudomonadati</taxon>
        <taxon>Thermodesulfobacteriota</taxon>
        <taxon>Desulfovibrionia</taxon>
        <taxon>Desulfovibrionales</taxon>
        <taxon>Desulfonatronovibrionaceae</taxon>
        <taxon>Desulfonatronospira</taxon>
    </lineage>
</organism>
<feature type="modified residue" description="4-aspartylphosphate" evidence="1">
    <location>
        <position position="54"/>
    </location>
</feature>
<dbReference type="InterPro" id="IPR011006">
    <property type="entry name" value="CheY-like_superfamily"/>
</dbReference>
<evidence type="ECO:0000256" key="1">
    <source>
        <dbReference type="PROSITE-ProRule" id="PRU00169"/>
    </source>
</evidence>
<protein>
    <submittedName>
        <fullName evidence="4">Response regulator receiver protein</fullName>
    </submittedName>
</protein>
<dbReference type="InterPro" id="IPR037522">
    <property type="entry name" value="HD_GYP_dom"/>
</dbReference>
<gene>
    <name evidence="4" type="ORF">Dthio_PD0983</name>
</gene>
<dbReference type="PANTHER" id="PTHR45228">
    <property type="entry name" value="CYCLIC DI-GMP PHOSPHODIESTERASE TM_0186-RELATED"/>
    <property type="match status" value="1"/>
</dbReference>
<keyword evidence="5" id="KW-1185">Reference proteome</keyword>
<dbReference type="Pfam" id="PF00072">
    <property type="entry name" value="Response_reg"/>
    <property type="match status" value="1"/>
</dbReference>
<dbReference type="PROSITE" id="PS51832">
    <property type="entry name" value="HD_GYP"/>
    <property type="match status" value="1"/>
</dbReference>
<dbReference type="AlphaFoldDB" id="D6SSI1"/>
<dbReference type="CDD" id="cd17569">
    <property type="entry name" value="REC_HupR-like"/>
    <property type="match status" value="1"/>
</dbReference>
<dbReference type="Gene3D" id="1.10.3210.10">
    <property type="entry name" value="Hypothetical protein af1432"/>
    <property type="match status" value="1"/>
</dbReference>
<name>D6SSI1_9BACT</name>
<evidence type="ECO:0000313" key="4">
    <source>
        <dbReference type="EMBL" id="EFI33647.1"/>
    </source>
</evidence>
<dbReference type="GO" id="GO:0000160">
    <property type="term" value="P:phosphorelay signal transduction system"/>
    <property type="evidence" value="ECO:0007669"/>
    <property type="project" value="InterPro"/>
</dbReference>
<evidence type="ECO:0000259" key="3">
    <source>
        <dbReference type="PROSITE" id="PS51832"/>
    </source>
</evidence>
<accession>D6SSI1</accession>
<dbReference type="PROSITE" id="PS50110">
    <property type="entry name" value="RESPONSE_REGULATORY"/>
    <property type="match status" value="1"/>
</dbReference>
<dbReference type="InterPro" id="IPR001789">
    <property type="entry name" value="Sig_transdc_resp-reg_receiver"/>
</dbReference>
<proteinExistence type="predicted"/>
<keyword evidence="1" id="KW-0597">Phosphoprotein</keyword>
<dbReference type="SUPFAM" id="SSF52172">
    <property type="entry name" value="CheY-like"/>
    <property type="match status" value="1"/>
</dbReference>
<feature type="domain" description="HD-GYP" evidence="3">
    <location>
        <begin position="133"/>
        <end position="324"/>
    </location>
</feature>
<dbReference type="Proteomes" id="UP000005496">
    <property type="component" value="Unassembled WGS sequence"/>
</dbReference>
<evidence type="ECO:0000313" key="5">
    <source>
        <dbReference type="Proteomes" id="UP000005496"/>
    </source>
</evidence>
<dbReference type="Pfam" id="PF13487">
    <property type="entry name" value="HD_5"/>
    <property type="match status" value="1"/>
</dbReference>
<feature type="domain" description="Response regulatory" evidence="2">
    <location>
        <begin position="5"/>
        <end position="120"/>
    </location>
</feature>
<sequence length="393" mass="44562">MKDYKVLFVDDDVNILEGFKRSLRRNYSVDTATGAMEGLKAINEKGPYAVVVADLKMPGMDGIQFLGRVRELFPESVRIMLTGHEDLDAAIEAINEGSVFRFLTKPVPPHLLTRTLDDAIAQYRLIVSEKEIMESTVSGVVGALTDVLSMVNEDAMARAARIKRFVRDLAVHMGETDVWFYETGALLSQIGGLALPENIRLKIKNGEKLTPEEKQTFSQHPMIAADIISRIPRLEEMSRMISQQEKYYNGQGFPEDGIRGKDIPLGARILKVVLDYDLLMNRGYSRKNTLLRMLDRKGRYDPAVIRNFIEVLQMEDEYELKQVRINELVPYMVVTEEIYSLSGMLLLRSGSELSLNQVDKLRNLDETYGVKQPFSVLVPPQKLREKKKAKESG</sequence>
<dbReference type="RefSeq" id="WP_008870996.1">
    <property type="nucleotide sequence ID" value="NZ_ACJN02000003.1"/>
</dbReference>
<reference evidence="4" key="1">
    <citation type="submission" date="2010-05" db="EMBL/GenBank/DDBJ databases">
        <title>The draft genome of Desulfonatronospira thiodismutans ASO3-1.</title>
        <authorList>
            <consortium name="US DOE Joint Genome Institute (JGI-PGF)"/>
            <person name="Lucas S."/>
            <person name="Copeland A."/>
            <person name="Lapidus A."/>
            <person name="Cheng J.-F."/>
            <person name="Bruce D."/>
            <person name="Goodwin L."/>
            <person name="Pitluck S."/>
            <person name="Chertkov O."/>
            <person name="Brettin T."/>
            <person name="Detter J.C."/>
            <person name="Han C."/>
            <person name="Land M.L."/>
            <person name="Hauser L."/>
            <person name="Kyrpides N."/>
            <person name="Mikhailova N."/>
            <person name="Muyzer G."/>
            <person name="Woyke T."/>
        </authorList>
    </citation>
    <scope>NUCLEOTIDE SEQUENCE [LARGE SCALE GENOMIC DNA]</scope>
    <source>
        <strain evidence="4">ASO3-1</strain>
    </source>
</reference>
<comment type="caution">
    <text evidence="4">The sequence shown here is derived from an EMBL/GenBank/DDBJ whole genome shotgun (WGS) entry which is preliminary data.</text>
</comment>
<dbReference type="Gene3D" id="3.40.50.2300">
    <property type="match status" value="1"/>
</dbReference>